<dbReference type="GO" id="GO:0003677">
    <property type="term" value="F:DNA binding"/>
    <property type="evidence" value="ECO:0007669"/>
    <property type="project" value="UniProtKB-KW"/>
</dbReference>
<proteinExistence type="predicted"/>
<name>A0A7V5RPM1_CALAY</name>
<dbReference type="PANTHER" id="PTHR30204:SF15">
    <property type="entry name" value="BLL5018 PROTEIN"/>
    <property type="match status" value="1"/>
</dbReference>
<dbReference type="InterPro" id="IPR000551">
    <property type="entry name" value="MerR-type_HTH_dom"/>
</dbReference>
<reference evidence="3" key="1">
    <citation type="journal article" date="2020" name="mSystems">
        <title>Genome- and Community-Level Interaction Insights into Carbon Utilization and Element Cycling Functions of Hydrothermarchaeota in Hydrothermal Sediment.</title>
        <authorList>
            <person name="Zhou Z."/>
            <person name="Liu Y."/>
            <person name="Xu W."/>
            <person name="Pan J."/>
            <person name="Luo Z.H."/>
            <person name="Li M."/>
        </authorList>
    </citation>
    <scope>NUCLEOTIDE SEQUENCE [LARGE SCALE GENOMIC DNA]</scope>
    <source>
        <strain evidence="3">HyVt-460</strain>
    </source>
</reference>
<dbReference type="SMART" id="SM00422">
    <property type="entry name" value="HTH_MERR"/>
    <property type="match status" value="1"/>
</dbReference>
<dbReference type="Proteomes" id="UP000885771">
    <property type="component" value="Unassembled WGS sequence"/>
</dbReference>
<sequence length="124" mass="13659">MRNELTYSIGHVAEMVDVTQSTLRYWETVIDALKPVKTAGGSRRYTTEDIALIQKLKVLLHDEGLTIKGVNKYLASRGKGMAAEDVTASGEVITGTAGELPSDLLQEILARLKEIKNILENDEE</sequence>
<protein>
    <submittedName>
        <fullName evidence="3">MerR family transcriptional regulator</fullName>
    </submittedName>
</protein>
<accession>A0A7V5RPM1</accession>
<dbReference type="EMBL" id="DRLI01000153">
    <property type="protein sequence ID" value="HHM02147.1"/>
    <property type="molecule type" value="Genomic_DNA"/>
</dbReference>
<evidence type="ECO:0000259" key="2">
    <source>
        <dbReference type="PROSITE" id="PS50937"/>
    </source>
</evidence>
<dbReference type="InterPro" id="IPR047057">
    <property type="entry name" value="MerR_fam"/>
</dbReference>
<organism evidence="3">
    <name type="scientific">Caldithrix abyssi</name>
    <dbReference type="NCBI Taxonomy" id="187145"/>
    <lineage>
        <taxon>Bacteria</taxon>
        <taxon>Pseudomonadati</taxon>
        <taxon>Calditrichota</taxon>
        <taxon>Calditrichia</taxon>
        <taxon>Calditrichales</taxon>
        <taxon>Calditrichaceae</taxon>
        <taxon>Caldithrix</taxon>
    </lineage>
</organism>
<dbReference type="GO" id="GO:0003700">
    <property type="term" value="F:DNA-binding transcription factor activity"/>
    <property type="evidence" value="ECO:0007669"/>
    <property type="project" value="InterPro"/>
</dbReference>
<keyword evidence="1" id="KW-0238">DNA-binding</keyword>
<dbReference type="SUPFAM" id="SSF46955">
    <property type="entry name" value="Putative DNA-binding domain"/>
    <property type="match status" value="1"/>
</dbReference>
<dbReference type="PANTHER" id="PTHR30204">
    <property type="entry name" value="REDOX-CYCLING DRUG-SENSING TRANSCRIPTIONAL ACTIVATOR SOXR"/>
    <property type="match status" value="1"/>
</dbReference>
<dbReference type="AlphaFoldDB" id="A0A7V5RPM1"/>
<evidence type="ECO:0000256" key="1">
    <source>
        <dbReference type="ARBA" id="ARBA00023125"/>
    </source>
</evidence>
<gene>
    <name evidence="3" type="ORF">ENJ15_03975</name>
</gene>
<dbReference type="InterPro" id="IPR009061">
    <property type="entry name" value="DNA-bd_dom_put_sf"/>
</dbReference>
<dbReference type="CDD" id="cd04765">
    <property type="entry name" value="HTH_MlrA-like_sg2"/>
    <property type="match status" value="1"/>
</dbReference>
<feature type="domain" description="HTH merR-type" evidence="2">
    <location>
        <begin position="6"/>
        <end position="76"/>
    </location>
</feature>
<dbReference type="Gene3D" id="1.10.1660.10">
    <property type="match status" value="1"/>
</dbReference>
<dbReference type="PROSITE" id="PS50937">
    <property type="entry name" value="HTH_MERR_2"/>
    <property type="match status" value="1"/>
</dbReference>
<comment type="caution">
    <text evidence="3">The sequence shown here is derived from an EMBL/GenBank/DDBJ whole genome shotgun (WGS) entry which is preliminary data.</text>
</comment>
<dbReference type="Pfam" id="PF13411">
    <property type="entry name" value="MerR_1"/>
    <property type="match status" value="1"/>
</dbReference>
<evidence type="ECO:0000313" key="3">
    <source>
        <dbReference type="EMBL" id="HHM02147.1"/>
    </source>
</evidence>